<dbReference type="PANTHER" id="PTHR43133:SF60">
    <property type="entry name" value="RNA POLYMERASE SIGMA FACTOR SIGV"/>
    <property type="match status" value="1"/>
</dbReference>
<dbReference type="GO" id="GO:0016987">
    <property type="term" value="F:sigma factor activity"/>
    <property type="evidence" value="ECO:0007669"/>
    <property type="project" value="UniProtKB-KW"/>
</dbReference>
<dbReference type="AlphaFoldDB" id="A0A0P6VZZ0"/>
<evidence type="ECO:0000259" key="5">
    <source>
        <dbReference type="Pfam" id="PF04542"/>
    </source>
</evidence>
<comment type="caution">
    <text evidence="7">The sequence shown here is derived from an EMBL/GenBank/DDBJ whole genome shotgun (WGS) entry which is preliminary data.</text>
</comment>
<evidence type="ECO:0000256" key="1">
    <source>
        <dbReference type="ARBA" id="ARBA00010641"/>
    </source>
</evidence>
<dbReference type="SUPFAM" id="SSF88946">
    <property type="entry name" value="Sigma2 domain of RNA polymerase sigma factors"/>
    <property type="match status" value="1"/>
</dbReference>
<sequence>MDTLNTSSSPLNFEEMYERFHRLIYHIAYNVTKDVHLSEDAVQETFMKAYIKIDTLKDPTKIKTWLTAIAKCTAIDLIRQRSKRNEICIEEQEEWHPIEDHHSLEDEINARFLRSSIQEHITHLPLTQQEVMTLKVTEDLSDSEIATKLNLSPSTVKTRSHRARKHLYSMVQTKISA</sequence>
<dbReference type="PANTHER" id="PTHR43133">
    <property type="entry name" value="RNA POLYMERASE ECF-TYPE SIGMA FACTO"/>
    <property type="match status" value="1"/>
</dbReference>
<evidence type="ECO:0000313" key="7">
    <source>
        <dbReference type="EMBL" id="KPL60726.1"/>
    </source>
</evidence>
<dbReference type="Gene3D" id="1.10.1740.10">
    <property type="match status" value="1"/>
</dbReference>
<feature type="domain" description="RNA polymerase sigma factor 70 region 4 type 2" evidence="6">
    <location>
        <begin position="117"/>
        <end position="167"/>
    </location>
</feature>
<dbReference type="EMBL" id="LIXZ01000003">
    <property type="protein sequence ID" value="KPL60726.1"/>
    <property type="molecule type" value="Genomic_DNA"/>
</dbReference>
<dbReference type="InterPro" id="IPR007627">
    <property type="entry name" value="RNA_pol_sigma70_r2"/>
</dbReference>
<dbReference type="GO" id="GO:0006352">
    <property type="term" value="P:DNA-templated transcription initiation"/>
    <property type="evidence" value="ECO:0007669"/>
    <property type="project" value="InterPro"/>
</dbReference>
<name>A0A0P6VZZ0_9BACI</name>
<comment type="similarity">
    <text evidence="1">Belongs to the sigma-70 factor family. ECF subfamily.</text>
</comment>
<dbReference type="Pfam" id="PF08281">
    <property type="entry name" value="Sigma70_r4_2"/>
    <property type="match status" value="1"/>
</dbReference>
<evidence type="ECO:0000256" key="2">
    <source>
        <dbReference type="ARBA" id="ARBA00023015"/>
    </source>
</evidence>
<feature type="domain" description="RNA polymerase sigma-70 region 2" evidence="5">
    <location>
        <begin position="16"/>
        <end position="83"/>
    </location>
</feature>
<keyword evidence="4" id="KW-0804">Transcription</keyword>
<evidence type="ECO:0000256" key="3">
    <source>
        <dbReference type="ARBA" id="ARBA00023082"/>
    </source>
</evidence>
<dbReference type="PATRIC" id="fig|218284.4.peg.2305"/>
<dbReference type="InterPro" id="IPR013325">
    <property type="entry name" value="RNA_pol_sigma_r2"/>
</dbReference>
<gene>
    <name evidence="7" type="ORF">AM506_05925</name>
</gene>
<accession>A0A0P6VZZ0</accession>
<evidence type="ECO:0008006" key="9">
    <source>
        <dbReference type="Google" id="ProtNLM"/>
    </source>
</evidence>
<protein>
    <recommendedName>
        <fullName evidence="9">RNA polymerase sigma factor</fullName>
    </recommendedName>
</protein>
<keyword evidence="2" id="KW-0805">Transcription regulation</keyword>
<keyword evidence="3" id="KW-0731">Sigma factor</keyword>
<dbReference type="InterPro" id="IPR013249">
    <property type="entry name" value="RNA_pol_sigma70_r4_t2"/>
</dbReference>
<dbReference type="NCBIfam" id="TIGR02937">
    <property type="entry name" value="sigma70-ECF"/>
    <property type="match status" value="1"/>
</dbReference>
<dbReference type="InterPro" id="IPR013324">
    <property type="entry name" value="RNA_pol_sigma_r3/r4-like"/>
</dbReference>
<evidence type="ECO:0000259" key="6">
    <source>
        <dbReference type="Pfam" id="PF08281"/>
    </source>
</evidence>
<evidence type="ECO:0000256" key="4">
    <source>
        <dbReference type="ARBA" id="ARBA00023163"/>
    </source>
</evidence>
<dbReference type="InterPro" id="IPR036388">
    <property type="entry name" value="WH-like_DNA-bd_sf"/>
</dbReference>
<organism evidence="7 8">
    <name type="scientific">Rossellomorea vietnamensis</name>
    <dbReference type="NCBI Taxonomy" id="218284"/>
    <lineage>
        <taxon>Bacteria</taxon>
        <taxon>Bacillati</taxon>
        <taxon>Bacillota</taxon>
        <taxon>Bacilli</taxon>
        <taxon>Bacillales</taxon>
        <taxon>Bacillaceae</taxon>
        <taxon>Rossellomorea</taxon>
    </lineage>
</organism>
<dbReference type="Pfam" id="PF04542">
    <property type="entry name" value="Sigma70_r2"/>
    <property type="match status" value="1"/>
</dbReference>
<proteinExistence type="inferred from homology"/>
<dbReference type="Gene3D" id="1.10.10.10">
    <property type="entry name" value="Winged helix-like DNA-binding domain superfamily/Winged helix DNA-binding domain"/>
    <property type="match status" value="1"/>
</dbReference>
<dbReference type="InterPro" id="IPR014284">
    <property type="entry name" value="RNA_pol_sigma-70_dom"/>
</dbReference>
<dbReference type="Proteomes" id="UP000050398">
    <property type="component" value="Unassembled WGS sequence"/>
</dbReference>
<dbReference type="InterPro" id="IPR039425">
    <property type="entry name" value="RNA_pol_sigma-70-like"/>
</dbReference>
<dbReference type="GO" id="GO:0003677">
    <property type="term" value="F:DNA binding"/>
    <property type="evidence" value="ECO:0007669"/>
    <property type="project" value="InterPro"/>
</dbReference>
<dbReference type="SUPFAM" id="SSF88659">
    <property type="entry name" value="Sigma3 and sigma4 domains of RNA polymerase sigma factors"/>
    <property type="match status" value="1"/>
</dbReference>
<reference evidence="7 8" key="1">
    <citation type="submission" date="2015-08" db="EMBL/GenBank/DDBJ databases">
        <title>Draft Genome Sequence of Bacillus vietnamensis UCD-SED5.</title>
        <authorList>
            <person name="Lee R.D."/>
            <person name="Jospin G."/>
            <person name="Lang J.M."/>
            <person name="Coil D.A."/>
            <person name="Eisen J.A."/>
        </authorList>
    </citation>
    <scope>NUCLEOTIDE SEQUENCE [LARGE SCALE GENOMIC DNA]</scope>
    <source>
        <strain evidence="7 8">UCD-SED5</strain>
    </source>
</reference>
<dbReference type="OrthoDB" id="188761at2"/>
<dbReference type="RefSeq" id="WP_152968536.1">
    <property type="nucleotide sequence ID" value="NZ_LIXZ01000003.1"/>
</dbReference>
<dbReference type="CDD" id="cd06171">
    <property type="entry name" value="Sigma70_r4"/>
    <property type="match status" value="1"/>
</dbReference>
<evidence type="ECO:0000313" key="8">
    <source>
        <dbReference type="Proteomes" id="UP000050398"/>
    </source>
</evidence>